<keyword evidence="10" id="KW-0732">Signal</keyword>
<keyword evidence="6 8" id="KW-0472">Membrane</keyword>
<dbReference type="InterPro" id="IPR037066">
    <property type="entry name" value="Plug_dom_sf"/>
</dbReference>
<keyword evidence="5 9" id="KW-0798">TonB box</keyword>
<evidence type="ECO:0000256" key="3">
    <source>
        <dbReference type="ARBA" id="ARBA00022452"/>
    </source>
</evidence>
<evidence type="ECO:0000256" key="1">
    <source>
        <dbReference type="ARBA" id="ARBA00004571"/>
    </source>
</evidence>
<comment type="subcellular location">
    <subcellularLocation>
        <location evidence="1 8">Cell outer membrane</location>
        <topology evidence="1 8">Multi-pass membrane protein</topology>
    </subcellularLocation>
</comment>
<feature type="domain" description="TonB-dependent receptor plug" evidence="12">
    <location>
        <begin position="54"/>
        <end position="157"/>
    </location>
</feature>
<dbReference type="GO" id="GO:0009279">
    <property type="term" value="C:cell outer membrane"/>
    <property type="evidence" value="ECO:0007669"/>
    <property type="project" value="UniProtKB-SubCell"/>
</dbReference>
<evidence type="ECO:0000256" key="5">
    <source>
        <dbReference type="ARBA" id="ARBA00023077"/>
    </source>
</evidence>
<name>A0A9J6ZT94_9BACT</name>
<keyword evidence="3 8" id="KW-1134">Transmembrane beta strand</keyword>
<feature type="domain" description="TonB-dependent receptor-like beta-barrel" evidence="11">
    <location>
        <begin position="221"/>
        <end position="582"/>
    </location>
</feature>
<feature type="chain" id="PRO_5039931315" evidence="10">
    <location>
        <begin position="20"/>
        <end position="614"/>
    </location>
</feature>
<keyword evidence="14" id="KW-1185">Reference proteome</keyword>
<keyword evidence="7 8" id="KW-0998">Cell outer membrane</keyword>
<reference evidence="13" key="2">
    <citation type="submission" date="2022-06" db="EMBL/GenBank/DDBJ databases">
        <title>Xiashengella guii gen. nov. sp. nov., a bacterium isolated form anaerobic digestion tank.</title>
        <authorList>
            <person name="Huang H."/>
        </authorList>
    </citation>
    <scope>NUCLEOTIDE SEQUENCE</scope>
    <source>
        <strain evidence="13">Ai-910</strain>
    </source>
</reference>
<dbReference type="InterPro" id="IPR000531">
    <property type="entry name" value="Beta-barrel_TonB"/>
</dbReference>
<dbReference type="Pfam" id="PF00593">
    <property type="entry name" value="TonB_dep_Rec_b-barrel"/>
    <property type="match status" value="1"/>
</dbReference>
<dbReference type="PANTHER" id="PTHR30069">
    <property type="entry name" value="TONB-DEPENDENT OUTER MEMBRANE RECEPTOR"/>
    <property type="match status" value="1"/>
</dbReference>
<evidence type="ECO:0000256" key="9">
    <source>
        <dbReference type="RuleBase" id="RU003357"/>
    </source>
</evidence>
<dbReference type="Proteomes" id="UP001056426">
    <property type="component" value="Chromosome"/>
</dbReference>
<organism evidence="13 14">
    <name type="scientific">Xiashengella succiniciproducens</name>
    <dbReference type="NCBI Taxonomy" id="2949635"/>
    <lineage>
        <taxon>Bacteria</taxon>
        <taxon>Pseudomonadati</taxon>
        <taxon>Bacteroidota</taxon>
        <taxon>Bacteroidia</taxon>
        <taxon>Marinilabiliales</taxon>
        <taxon>Marinilabiliaceae</taxon>
        <taxon>Xiashengella</taxon>
    </lineage>
</organism>
<evidence type="ECO:0000256" key="8">
    <source>
        <dbReference type="PROSITE-ProRule" id="PRU01360"/>
    </source>
</evidence>
<keyword evidence="4 8" id="KW-0812">Transmembrane</keyword>
<evidence type="ECO:0000313" key="13">
    <source>
        <dbReference type="EMBL" id="URW80814.1"/>
    </source>
</evidence>
<keyword evidence="2 8" id="KW-0813">Transport</keyword>
<gene>
    <name evidence="13" type="ORF">M9189_05550</name>
</gene>
<evidence type="ECO:0000256" key="4">
    <source>
        <dbReference type="ARBA" id="ARBA00022692"/>
    </source>
</evidence>
<proteinExistence type="inferred from homology"/>
<evidence type="ECO:0000256" key="6">
    <source>
        <dbReference type="ARBA" id="ARBA00023136"/>
    </source>
</evidence>
<evidence type="ECO:0000256" key="10">
    <source>
        <dbReference type="SAM" id="SignalP"/>
    </source>
</evidence>
<dbReference type="PANTHER" id="PTHR30069:SF28">
    <property type="entry name" value="TONB-DEPENDENT RECEPTOR YNCD-RELATED"/>
    <property type="match status" value="1"/>
</dbReference>
<evidence type="ECO:0000259" key="12">
    <source>
        <dbReference type="Pfam" id="PF07715"/>
    </source>
</evidence>
<dbReference type="KEGG" id="alkq:M9189_05550"/>
<dbReference type="InterPro" id="IPR039426">
    <property type="entry name" value="TonB-dep_rcpt-like"/>
</dbReference>
<dbReference type="GO" id="GO:0015344">
    <property type="term" value="F:siderophore uptake transmembrane transporter activity"/>
    <property type="evidence" value="ECO:0007669"/>
    <property type="project" value="TreeGrafter"/>
</dbReference>
<dbReference type="Pfam" id="PF07715">
    <property type="entry name" value="Plug"/>
    <property type="match status" value="1"/>
</dbReference>
<dbReference type="Gene3D" id="2.170.130.10">
    <property type="entry name" value="TonB-dependent receptor, plug domain"/>
    <property type="match status" value="1"/>
</dbReference>
<feature type="signal peptide" evidence="10">
    <location>
        <begin position="1"/>
        <end position="19"/>
    </location>
</feature>
<protein>
    <submittedName>
        <fullName evidence="13">TonB-dependent receptor</fullName>
    </submittedName>
</protein>
<accession>A0A9J6ZT94</accession>
<dbReference type="PROSITE" id="PS52016">
    <property type="entry name" value="TONB_DEPENDENT_REC_3"/>
    <property type="match status" value="1"/>
</dbReference>
<reference evidence="13" key="1">
    <citation type="submission" date="2022-05" db="EMBL/GenBank/DDBJ databases">
        <authorList>
            <person name="Sun X."/>
        </authorList>
    </citation>
    <scope>NUCLEOTIDE SEQUENCE</scope>
    <source>
        <strain evidence="13">Ai-910</strain>
    </source>
</reference>
<dbReference type="GO" id="GO:0044718">
    <property type="term" value="P:siderophore transmembrane transport"/>
    <property type="evidence" value="ECO:0007669"/>
    <property type="project" value="TreeGrafter"/>
</dbReference>
<dbReference type="EMBL" id="CP098400">
    <property type="protein sequence ID" value="URW80814.1"/>
    <property type="molecule type" value="Genomic_DNA"/>
</dbReference>
<evidence type="ECO:0000256" key="2">
    <source>
        <dbReference type="ARBA" id="ARBA00022448"/>
    </source>
</evidence>
<evidence type="ECO:0000256" key="7">
    <source>
        <dbReference type="ARBA" id="ARBA00023237"/>
    </source>
</evidence>
<evidence type="ECO:0000313" key="14">
    <source>
        <dbReference type="Proteomes" id="UP001056426"/>
    </source>
</evidence>
<dbReference type="InterPro" id="IPR036942">
    <property type="entry name" value="Beta-barrel_TonB_sf"/>
</dbReference>
<dbReference type="SUPFAM" id="SSF56935">
    <property type="entry name" value="Porins"/>
    <property type="match status" value="1"/>
</dbReference>
<comment type="similarity">
    <text evidence="8 9">Belongs to the TonB-dependent receptor family.</text>
</comment>
<dbReference type="AlphaFoldDB" id="A0A9J6ZT94"/>
<dbReference type="RefSeq" id="WP_250725255.1">
    <property type="nucleotide sequence ID" value="NZ_CP098400.1"/>
</dbReference>
<sequence>MRIYFLVGLLATGMVSLVAQVPSDSLQNEIILSGELEEITVTSSPVSRQPGITGASVSAITNHSLAKDGYLDLRAPLEQVPGLQMQSGAPNTSRITIRGVGTRTPYASNRVKAWFDEIPLTSGDGATTVGDLELSLVDRVEVVRGPSSAVYGPGMGGVLIFSPQIPGLDFRASVLSGLGSFGTFKNTGTLSYRKENSFLQVSIADSRSDGYRENSEYNRSNILLHGRLTSGIHSLSLLAGYTDLLAYIPSSVDLNSYRNTPQKAAANWLAMRGHRQYDKWQGGLSLKSDITESLSNTLVLYGMSTDAYETRPFNILDELTNIIGMRAKLVLQKGRTSVMAGLEYFDEHYKWKIFEIVDGKKGQLQSNNSEKRHFINFQVHADYRLTPTTVVTGGVNVHRLFFSRSEEIGHLEEESHNYPWILSPRVGLNQRLSTTMYLYASAGHGFSAPSPEEALLPDGGINRDLKPEEGITIDGGLRGTFWHDRLQLNLTVYSINVRNMLMTRRDAEDIFYGENAGKTKHRGLETDLRLYILPYSKDRINVTLAASHTWMSNRFKHFIQDETDYSGKTLPGQPASMLNLSLEAEAPGGIFLQVRMRNESSQPRNFFLTLSYSF</sequence>
<dbReference type="Gene3D" id="2.40.170.20">
    <property type="entry name" value="TonB-dependent receptor, beta-barrel domain"/>
    <property type="match status" value="1"/>
</dbReference>
<keyword evidence="13" id="KW-0675">Receptor</keyword>
<dbReference type="InterPro" id="IPR012910">
    <property type="entry name" value="Plug_dom"/>
</dbReference>
<evidence type="ECO:0000259" key="11">
    <source>
        <dbReference type="Pfam" id="PF00593"/>
    </source>
</evidence>